<comment type="caution">
    <text evidence="4">The sequence shown here is derived from an EMBL/GenBank/DDBJ whole genome shotgun (WGS) entry which is preliminary data.</text>
</comment>
<name>A0A445LYC8_GLYSO</name>
<reference evidence="4 5" key="1">
    <citation type="submission" date="2018-09" db="EMBL/GenBank/DDBJ databases">
        <title>A high-quality reference genome of wild soybean provides a powerful tool to mine soybean genomes.</title>
        <authorList>
            <person name="Xie M."/>
            <person name="Chung C.Y.L."/>
            <person name="Li M.-W."/>
            <person name="Wong F.-L."/>
            <person name="Chan T.-F."/>
            <person name="Lam H.-M."/>
        </authorList>
    </citation>
    <scope>NUCLEOTIDE SEQUENCE [LARGE SCALE GENOMIC DNA]</scope>
    <source>
        <strain evidence="5">cv. W05</strain>
        <tissue evidence="4">Hypocotyl of etiolated seedlings</tissue>
    </source>
</reference>
<sequence length="356" mass="40568">AEVQTLVVVDEYLLGPQQSTKRKKLTRSHVTTLMANGSVTREALCIVALPVSQSKRARVASSMGGKTPHTFTGDGNQEPSRVPSLLVSHCFSTKTCHHKGSRRWHFASHNASLSLYWFPFLVQGVQRTSTGPQHDVMHLDLVNEKWARDVDQMDLIVLSVGNWFLFPSVFYEGGKVLGCLKCHGLKYNDVGFYGPLRKALRIALNSIIERKVGDWDKGRGYSKTKPYRKEMQLGEVDAEIRRIEKEEVENAKAKVKQFGGFRLEALDVTKLALLRPDGHPGAYMNPFPFANGVPKCVQSDCVHWCLPWPINSWNKIFLEMMKKWEKQPRSQNDEFLLLIYYTNIFPPQVIFLLVEY</sequence>
<dbReference type="Proteomes" id="UP000289340">
    <property type="component" value="Chromosome 1"/>
</dbReference>
<proteinExistence type="inferred from homology"/>
<dbReference type="EMBL" id="QZWG01000001">
    <property type="protein sequence ID" value="RZC28294.1"/>
    <property type="molecule type" value="Genomic_DNA"/>
</dbReference>
<keyword evidence="5" id="KW-1185">Reference proteome</keyword>
<dbReference type="GO" id="GO:0016413">
    <property type="term" value="F:O-acetyltransferase activity"/>
    <property type="evidence" value="ECO:0007669"/>
    <property type="project" value="InterPro"/>
</dbReference>
<comment type="similarity">
    <text evidence="1">Belongs to the PC-esterase family. TBL subfamily.</text>
</comment>
<evidence type="ECO:0000259" key="3">
    <source>
        <dbReference type="Pfam" id="PF13839"/>
    </source>
</evidence>
<evidence type="ECO:0000313" key="4">
    <source>
        <dbReference type="EMBL" id="RZC28294.1"/>
    </source>
</evidence>
<feature type="non-terminal residue" evidence="4">
    <location>
        <position position="1"/>
    </location>
</feature>
<organism evidence="4 5">
    <name type="scientific">Glycine soja</name>
    <name type="common">Wild soybean</name>
    <dbReference type="NCBI Taxonomy" id="3848"/>
    <lineage>
        <taxon>Eukaryota</taxon>
        <taxon>Viridiplantae</taxon>
        <taxon>Streptophyta</taxon>
        <taxon>Embryophyta</taxon>
        <taxon>Tracheophyta</taxon>
        <taxon>Spermatophyta</taxon>
        <taxon>Magnoliopsida</taxon>
        <taxon>eudicotyledons</taxon>
        <taxon>Gunneridae</taxon>
        <taxon>Pentapetalae</taxon>
        <taxon>rosids</taxon>
        <taxon>fabids</taxon>
        <taxon>Fabales</taxon>
        <taxon>Fabaceae</taxon>
        <taxon>Papilionoideae</taxon>
        <taxon>50 kb inversion clade</taxon>
        <taxon>NPAAA clade</taxon>
        <taxon>indigoferoid/millettioid clade</taxon>
        <taxon>Phaseoleae</taxon>
        <taxon>Glycine</taxon>
        <taxon>Glycine subgen. Soja</taxon>
    </lineage>
</organism>
<feature type="region of interest" description="Disordered" evidence="2">
    <location>
        <begin position="58"/>
        <end position="78"/>
    </location>
</feature>
<accession>A0A445LYC8</accession>
<evidence type="ECO:0000313" key="5">
    <source>
        <dbReference type="Proteomes" id="UP000289340"/>
    </source>
</evidence>
<evidence type="ECO:0000256" key="2">
    <source>
        <dbReference type="SAM" id="MobiDB-lite"/>
    </source>
</evidence>
<dbReference type="InterPro" id="IPR029962">
    <property type="entry name" value="TBL"/>
</dbReference>
<dbReference type="AlphaFoldDB" id="A0A445LYC8"/>
<feature type="domain" description="Trichome birefringence-like C-terminal" evidence="3">
    <location>
        <begin position="213"/>
        <end position="320"/>
    </location>
</feature>
<dbReference type="PANTHER" id="PTHR32285">
    <property type="entry name" value="PROTEIN TRICHOME BIREFRINGENCE-LIKE 9-RELATED"/>
    <property type="match status" value="1"/>
</dbReference>
<evidence type="ECO:0000256" key="1">
    <source>
        <dbReference type="ARBA" id="ARBA00007727"/>
    </source>
</evidence>
<dbReference type="GO" id="GO:0005794">
    <property type="term" value="C:Golgi apparatus"/>
    <property type="evidence" value="ECO:0007669"/>
    <property type="project" value="TreeGrafter"/>
</dbReference>
<feature type="domain" description="Trichome birefringence-like C-terminal" evidence="3">
    <location>
        <begin position="95"/>
        <end position="207"/>
    </location>
</feature>
<protein>
    <submittedName>
        <fullName evidence="4">Protein ALTERED XYLOGLUCAN 4</fullName>
    </submittedName>
</protein>
<dbReference type="InterPro" id="IPR026057">
    <property type="entry name" value="TBL_C"/>
</dbReference>
<dbReference type="PANTHER" id="PTHR32285:SF292">
    <property type="entry name" value="PMR5_CAS1P GDSL_SGNH-LIKE ACYL-ESTERASE FAMILY PROTEIN"/>
    <property type="match status" value="1"/>
</dbReference>
<feature type="compositionally biased region" description="Polar residues" evidence="2">
    <location>
        <begin position="69"/>
        <end position="78"/>
    </location>
</feature>
<dbReference type="Pfam" id="PF13839">
    <property type="entry name" value="PC-Esterase"/>
    <property type="match status" value="2"/>
</dbReference>
<gene>
    <name evidence="4" type="ORF">D0Y65_000336</name>
</gene>